<dbReference type="Pfam" id="PF21941">
    <property type="entry name" value="SMEK_N"/>
    <property type="match status" value="1"/>
</dbReference>
<dbReference type="InterPro" id="IPR047740">
    <property type="entry name" value="SMEK_dom"/>
</dbReference>
<dbReference type="NCBIfam" id="NF033859">
    <property type="entry name" value="SMEK_N"/>
    <property type="match status" value="1"/>
</dbReference>
<keyword evidence="3" id="KW-1185">Reference proteome</keyword>
<feature type="domain" description="SMEK" evidence="1">
    <location>
        <begin position="11"/>
        <end position="147"/>
    </location>
</feature>
<dbReference type="RefSeq" id="WP_076114349.1">
    <property type="nucleotide sequence ID" value="NZ_MPTB01000073.1"/>
</dbReference>
<gene>
    <name evidence="2" type="ORF">BSK56_31620</name>
</gene>
<comment type="caution">
    <text evidence="2">The sequence shown here is derived from an EMBL/GenBank/DDBJ whole genome shotgun (WGS) entry which is preliminary data.</text>
</comment>
<accession>A0ABX3GTS1</accession>
<name>A0ABX3GTS1_PAEBO</name>
<dbReference type="Proteomes" id="UP000187412">
    <property type="component" value="Unassembled WGS sequence"/>
</dbReference>
<evidence type="ECO:0000313" key="2">
    <source>
        <dbReference type="EMBL" id="OMD37014.1"/>
    </source>
</evidence>
<protein>
    <recommendedName>
        <fullName evidence="1">SMEK domain-containing protein</fullName>
    </recommendedName>
</protein>
<dbReference type="EMBL" id="MPTB01000073">
    <property type="protein sequence ID" value="OMD37014.1"/>
    <property type="molecule type" value="Genomic_DNA"/>
</dbReference>
<evidence type="ECO:0000313" key="3">
    <source>
        <dbReference type="Proteomes" id="UP000187412"/>
    </source>
</evidence>
<reference evidence="2 3" key="1">
    <citation type="submission" date="2016-10" db="EMBL/GenBank/DDBJ databases">
        <title>Paenibacillus species isolates.</title>
        <authorList>
            <person name="Beno S.M."/>
        </authorList>
    </citation>
    <scope>NUCLEOTIDE SEQUENCE [LARGE SCALE GENOMIC DNA]</scope>
    <source>
        <strain evidence="2 3">FSL H7-0744</strain>
    </source>
</reference>
<evidence type="ECO:0000259" key="1">
    <source>
        <dbReference type="Pfam" id="PF21941"/>
    </source>
</evidence>
<organism evidence="2 3">
    <name type="scientific">Paenibacillus borealis</name>
    <dbReference type="NCBI Taxonomy" id="160799"/>
    <lineage>
        <taxon>Bacteria</taxon>
        <taxon>Bacillati</taxon>
        <taxon>Bacillota</taxon>
        <taxon>Bacilli</taxon>
        <taxon>Bacillales</taxon>
        <taxon>Paenibacillaceae</taxon>
        <taxon>Paenibacillus</taxon>
    </lineage>
</organism>
<proteinExistence type="predicted"/>
<sequence length="320" mass="37558">MRNQIELNECISYLTRWISEIRLQNAIRYYDINKISENLSAFILNELYGYNLINANSEVTNACAVDLIDRENNIAVQVTSRVDGKKIKKTLSDFIENRMELSYKNGIKFLILNFETVKKGNYKYNSIYKDFDFSTDVITDKMLIKRIEEVYQTNYNQFLSLLKKMRHEFGAENVRIKDDLEILEEIYNCFDRPAFSTPFYQESNLPGFIKAIEGTIEALNTGVYRLRDGSVIKNISPRSKLNDKGIREVVSSIIDDLIDLRYLYEELIRKNEIKLCGCNDENCGVHFISPYAIEEMDRARKNILLKFKGIYRGFEMKIRY</sequence>